<keyword evidence="3" id="KW-0328">Glycosyltransferase</keyword>
<reference evidence="11" key="1">
    <citation type="submission" date="2017-09" db="EMBL/GenBank/DDBJ databases">
        <title>Depth-based differentiation of microbial function through sediment-hosted aquifers and enrichment of novel symbionts in the deep terrestrial subsurface.</title>
        <authorList>
            <person name="Probst A.J."/>
            <person name="Ladd B."/>
            <person name="Jarett J.K."/>
            <person name="Geller-Mcgrath D.E."/>
            <person name="Sieber C.M.K."/>
            <person name="Emerson J.B."/>
            <person name="Anantharaman K."/>
            <person name="Thomas B.C."/>
            <person name="Malmstrom R."/>
            <person name="Stieglmeier M."/>
            <person name="Klingl A."/>
            <person name="Woyke T."/>
            <person name="Ryan C.M."/>
            <person name="Banfield J.F."/>
        </authorList>
    </citation>
    <scope>NUCLEOTIDE SEQUENCE [LARGE SCALE GENOMIC DNA]</scope>
</reference>
<dbReference type="Pfam" id="PF13231">
    <property type="entry name" value="PMT_2"/>
    <property type="match status" value="1"/>
</dbReference>
<proteinExistence type="predicted"/>
<keyword evidence="4" id="KW-0808">Transferase</keyword>
<keyword evidence="2" id="KW-1003">Cell membrane</keyword>
<comment type="caution">
    <text evidence="10">The sequence shown here is derived from an EMBL/GenBank/DDBJ whole genome shotgun (WGS) entry which is preliminary data.</text>
</comment>
<comment type="subcellular location">
    <subcellularLocation>
        <location evidence="1">Cell membrane</location>
        <topology evidence="1">Multi-pass membrane protein</topology>
    </subcellularLocation>
</comment>
<feature type="transmembrane region" description="Helical" evidence="8">
    <location>
        <begin position="241"/>
        <end position="262"/>
    </location>
</feature>
<gene>
    <name evidence="10" type="ORF">COS49_01140</name>
</gene>
<dbReference type="AlphaFoldDB" id="A0A2M7BUT8"/>
<keyword evidence="6 8" id="KW-1133">Transmembrane helix</keyword>
<evidence type="ECO:0000256" key="3">
    <source>
        <dbReference type="ARBA" id="ARBA00022676"/>
    </source>
</evidence>
<evidence type="ECO:0000256" key="1">
    <source>
        <dbReference type="ARBA" id="ARBA00004651"/>
    </source>
</evidence>
<accession>A0A2M7BUT8</accession>
<feature type="transmembrane region" description="Helical" evidence="8">
    <location>
        <begin position="341"/>
        <end position="366"/>
    </location>
</feature>
<feature type="transmembrane region" description="Helical" evidence="8">
    <location>
        <begin position="309"/>
        <end position="329"/>
    </location>
</feature>
<evidence type="ECO:0000256" key="7">
    <source>
        <dbReference type="ARBA" id="ARBA00023136"/>
    </source>
</evidence>
<feature type="transmembrane region" description="Helical" evidence="8">
    <location>
        <begin position="409"/>
        <end position="427"/>
    </location>
</feature>
<feature type="transmembrane region" description="Helical" evidence="8">
    <location>
        <begin position="387"/>
        <end position="403"/>
    </location>
</feature>
<dbReference type="GO" id="GO:0009103">
    <property type="term" value="P:lipopolysaccharide biosynthetic process"/>
    <property type="evidence" value="ECO:0007669"/>
    <property type="project" value="UniProtKB-ARBA"/>
</dbReference>
<dbReference type="Proteomes" id="UP000229894">
    <property type="component" value="Unassembled WGS sequence"/>
</dbReference>
<feature type="transmembrane region" description="Helical" evidence="8">
    <location>
        <begin position="12"/>
        <end position="32"/>
    </location>
</feature>
<evidence type="ECO:0000256" key="8">
    <source>
        <dbReference type="SAM" id="Phobius"/>
    </source>
</evidence>
<dbReference type="InterPro" id="IPR038731">
    <property type="entry name" value="RgtA/B/C-like"/>
</dbReference>
<feature type="transmembrane region" description="Helical" evidence="8">
    <location>
        <begin position="171"/>
        <end position="190"/>
    </location>
</feature>
<dbReference type="PANTHER" id="PTHR33908">
    <property type="entry name" value="MANNOSYLTRANSFERASE YKCB-RELATED"/>
    <property type="match status" value="1"/>
</dbReference>
<feature type="transmembrane region" description="Helical" evidence="8">
    <location>
        <begin position="147"/>
        <end position="165"/>
    </location>
</feature>
<protein>
    <recommendedName>
        <fullName evidence="9">Glycosyltransferase RgtA/B/C/D-like domain-containing protein</fullName>
    </recommendedName>
</protein>
<evidence type="ECO:0000256" key="5">
    <source>
        <dbReference type="ARBA" id="ARBA00022692"/>
    </source>
</evidence>
<sequence length="619" mass="71844">MNLILDKLNNKITNFLAAFLLIMMLTLAFFSMRDDSATMDEQAHIPAGYSYISQKDMRLNPEHPPLLKDLAGLSAWLGSKLTAQPIHFPDQIESWQKGVNDQWVFGSQFLYRSGNDADKIILWARLPMLLIMLLLGIYIFKWAKEIYGHRAGLLALLLYSFSPTFLAHSRYVTTDVGAAAAFFIAAYYLIKWLQKPSKRNLVWAGLVFGLALLTKFSLALLIPYFIFLVIVWVILKKQPLLKSMLGLLLIGLIGLALIWPVYQFHVWNYPVERQLTDTQFHFRDFAVEEASAPVIWMADKPLLRPYGQFFLGFLMVMRRVLGGNTTYFLGEVSNLGWHHYFPIVFLIKIPLTFLIFILIALFLAAWQIKKPFWQKPYHRTLKWLKNHLIEFAFLSFLVLYWATSIKSNLNIGVRHILPTFPFLYILVSGQIDRWLNISFWPILEKFKLTAQGLGHTFKTAFLLCLKTYFKYLVVAILLFWYIWGTLAIYPHFLAYFSQFIGGTKNGYKYVTDSNLDWGQDLKRLAQFVEENKIDQIYLSYFGGGSPEYYLGNKYQLWWGDRHPSELPPNSWLAVSATLLQGGRGWPAPGFNQKTGYYNWLNQYEPVEVIGYSIFVYHIK</sequence>
<feature type="domain" description="Glycosyltransferase RgtA/B/C/D-like" evidence="9">
    <location>
        <begin position="124"/>
        <end position="261"/>
    </location>
</feature>
<dbReference type="GO" id="GO:0016763">
    <property type="term" value="F:pentosyltransferase activity"/>
    <property type="evidence" value="ECO:0007669"/>
    <property type="project" value="TreeGrafter"/>
</dbReference>
<dbReference type="PANTHER" id="PTHR33908:SF11">
    <property type="entry name" value="MEMBRANE PROTEIN"/>
    <property type="match status" value="1"/>
</dbReference>
<evidence type="ECO:0000313" key="10">
    <source>
        <dbReference type="EMBL" id="PIV10318.1"/>
    </source>
</evidence>
<keyword evidence="5 8" id="KW-0812">Transmembrane</keyword>
<name>A0A2M7BUT8_9BACT</name>
<feature type="transmembrane region" description="Helical" evidence="8">
    <location>
        <begin position="120"/>
        <end position="140"/>
    </location>
</feature>
<evidence type="ECO:0000256" key="4">
    <source>
        <dbReference type="ARBA" id="ARBA00022679"/>
    </source>
</evidence>
<evidence type="ECO:0000256" key="6">
    <source>
        <dbReference type="ARBA" id="ARBA00022989"/>
    </source>
</evidence>
<dbReference type="InterPro" id="IPR050297">
    <property type="entry name" value="LipidA_mod_glycosyltrf_83"/>
</dbReference>
<feature type="transmembrane region" description="Helical" evidence="8">
    <location>
        <begin position="202"/>
        <end position="235"/>
    </location>
</feature>
<evidence type="ECO:0000259" key="9">
    <source>
        <dbReference type="Pfam" id="PF13231"/>
    </source>
</evidence>
<keyword evidence="7 8" id="KW-0472">Membrane</keyword>
<dbReference type="EMBL" id="PEUX01000027">
    <property type="protein sequence ID" value="PIV10318.1"/>
    <property type="molecule type" value="Genomic_DNA"/>
</dbReference>
<evidence type="ECO:0000256" key="2">
    <source>
        <dbReference type="ARBA" id="ARBA00022475"/>
    </source>
</evidence>
<feature type="transmembrane region" description="Helical" evidence="8">
    <location>
        <begin position="468"/>
        <end position="489"/>
    </location>
</feature>
<dbReference type="GO" id="GO:0005886">
    <property type="term" value="C:plasma membrane"/>
    <property type="evidence" value="ECO:0007669"/>
    <property type="project" value="UniProtKB-SubCell"/>
</dbReference>
<organism evidence="10 11">
    <name type="scientific">Candidatus Portnoybacteria bacterium CG03_land_8_20_14_0_80_41_10</name>
    <dbReference type="NCBI Taxonomy" id="1974808"/>
    <lineage>
        <taxon>Bacteria</taxon>
        <taxon>Candidatus Portnoyibacteriota</taxon>
    </lineage>
</organism>
<evidence type="ECO:0000313" key="11">
    <source>
        <dbReference type="Proteomes" id="UP000229894"/>
    </source>
</evidence>